<evidence type="ECO:0000259" key="4">
    <source>
        <dbReference type="PROSITE" id="PS01124"/>
    </source>
</evidence>
<sequence>MGTLIVAMVQFLQSSGFSRGELARYAGLSAEELAEPEVRLSPSQMQRLWQLIQTRILPTLTFSRQVRPLITRHLARGKVKVASVAAELNMSRYTLYKKLKEENLTFAGLLEDVRREQALKYLRDSNRSLSEVAELLGFSELSAFSRAFKRWMGKSPAEFRAAC</sequence>
<dbReference type="SUPFAM" id="SSF46689">
    <property type="entry name" value="Homeodomain-like"/>
    <property type="match status" value="2"/>
</dbReference>
<organism evidence="5 6">
    <name type="scientific">Marinobacter zhanjiangensis</name>
    <dbReference type="NCBI Taxonomy" id="578215"/>
    <lineage>
        <taxon>Bacteria</taxon>
        <taxon>Pseudomonadati</taxon>
        <taxon>Pseudomonadota</taxon>
        <taxon>Gammaproteobacteria</taxon>
        <taxon>Pseudomonadales</taxon>
        <taxon>Marinobacteraceae</taxon>
        <taxon>Marinobacter</taxon>
    </lineage>
</organism>
<comment type="caution">
    <text evidence="5">The sequence shown here is derived from an EMBL/GenBank/DDBJ whole genome shotgun (WGS) entry which is preliminary data.</text>
</comment>
<proteinExistence type="predicted"/>
<dbReference type="SMART" id="SM00342">
    <property type="entry name" value="HTH_ARAC"/>
    <property type="match status" value="1"/>
</dbReference>
<evidence type="ECO:0000313" key="5">
    <source>
        <dbReference type="EMBL" id="GGY77991.1"/>
    </source>
</evidence>
<dbReference type="InterPro" id="IPR018060">
    <property type="entry name" value="HTH_AraC"/>
</dbReference>
<dbReference type="PRINTS" id="PR00032">
    <property type="entry name" value="HTHARAC"/>
</dbReference>
<evidence type="ECO:0000256" key="3">
    <source>
        <dbReference type="ARBA" id="ARBA00023163"/>
    </source>
</evidence>
<evidence type="ECO:0000313" key="6">
    <source>
        <dbReference type="Proteomes" id="UP000601597"/>
    </source>
</evidence>
<dbReference type="EMBL" id="BMXV01000006">
    <property type="protein sequence ID" value="GGY77991.1"/>
    <property type="molecule type" value="Genomic_DNA"/>
</dbReference>
<keyword evidence="3" id="KW-0804">Transcription</keyword>
<feature type="domain" description="HTH araC/xylS-type" evidence="4">
    <location>
        <begin position="64"/>
        <end position="162"/>
    </location>
</feature>
<dbReference type="InterPro" id="IPR020449">
    <property type="entry name" value="Tscrpt_reg_AraC-type_HTH"/>
</dbReference>
<evidence type="ECO:0000256" key="2">
    <source>
        <dbReference type="ARBA" id="ARBA00023125"/>
    </source>
</evidence>
<name>A0ABQ3B4H3_9GAMM</name>
<dbReference type="Pfam" id="PF12833">
    <property type="entry name" value="HTH_18"/>
    <property type="match status" value="1"/>
</dbReference>
<dbReference type="InterPro" id="IPR009057">
    <property type="entry name" value="Homeodomain-like_sf"/>
</dbReference>
<dbReference type="Proteomes" id="UP000601597">
    <property type="component" value="Unassembled WGS sequence"/>
</dbReference>
<reference evidence="6" key="1">
    <citation type="journal article" date="2019" name="Int. J. Syst. Evol. Microbiol.">
        <title>The Global Catalogue of Microorganisms (GCM) 10K type strain sequencing project: providing services to taxonomists for standard genome sequencing and annotation.</title>
        <authorList>
            <consortium name="The Broad Institute Genomics Platform"/>
            <consortium name="The Broad Institute Genome Sequencing Center for Infectious Disease"/>
            <person name="Wu L."/>
            <person name="Ma J."/>
        </authorList>
    </citation>
    <scope>NUCLEOTIDE SEQUENCE [LARGE SCALE GENOMIC DNA]</scope>
    <source>
        <strain evidence="6">KCTC 22280</strain>
    </source>
</reference>
<keyword evidence="6" id="KW-1185">Reference proteome</keyword>
<dbReference type="PANTHER" id="PTHR47894">
    <property type="entry name" value="HTH-TYPE TRANSCRIPTIONAL REGULATOR GADX"/>
    <property type="match status" value="1"/>
</dbReference>
<protein>
    <recommendedName>
        <fullName evidence="4">HTH araC/xylS-type domain-containing protein</fullName>
    </recommendedName>
</protein>
<evidence type="ECO:0000256" key="1">
    <source>
        <dbReference type="ARBA" id="ARBA00023015"/>
    </source>
</evidence>
<dbReference type="PANTHER" id="PTHR47894:SF4">
    <property type="entry name" value="HTH-TYPE TRANSCRIPTIONAL REGULATOR GADX"/>
    <property type="match status" value="1"/>
</dbReference>
<gene>
    <name evidence="5" type="ORF">GCM10007071_26540</name>
</gene>
<keyword evidence="2" id="KW-0238">DNA-binding</keyword>
<dbReference type="PROSITE" id="PS01124">
    <property type="entry name" value="HTH_ARAC_FAMILY_2"/>
    <property type="match status" value="1"/>
</dbReference>
<keyword evidence="1" id="KW-0805">Transcription regulation</keyword>
<dbReference type="Gene3D" id="1.10.10.60">
    <property type="entry name" value="Homeodomain-like"/>
    <property type="match status" value="1"/>
</dbReference>
<accession>A0ABQ3B4H3</accession>